<keyword evidence="3" id="KW-0808">Transferase</keyword>
<dbReference type="InterPro" id="IPR002213">
    <property type="entry name" value="UDP_glucos_trans"/>
</dbReference>
<dbReference type="AlphaFoldDB" id="A0A386ZFP8"/>
<evidence type="ECO:0000313" key="4">
    <source>
        <dbReference type="Proteomes" id="UP000267164"/>
    </source>
</evidence>
<organism evidence="3 4">
    <name type="scientific">Nocardia yunnanensis</name>
    <dbReference type="NCBI Taxonomy" id="2382165"/>
    <lineage>
        <taxon>Bacteria</taxon>
        <taxon>Bacillati</taxon>
        <taxon>Actinomycetota</taxon>
        <taxon>Actinomycetes</taxon>
        <taxon>Mycobacteriales</taxon>
        <taxon>Nocardiaceae</taxon>
        <taxon>Nocardia</taxon>
    </lineage>
</organism>
<dbReference type="PANTHER" id="PTHR48050">
    <property type="entry name" value="STEROL 3-BETA-GLUCOSYLTRANSFERASE"/>
    <property type="match status" value="1"/>
</dbReference>
<proteinExistence type="predicted"/>
<dbReference type="RefSeq" id="WP_120739614.1">
    <property type="nucleotide sequence ID" value="NZ_CP032568.1"/>
</dbReference>
<dbReference type="GO" id="GO:0033072">
    <property type="term" value="P:vancomycin biosynthetic process"/>
    <property type="evidence" value="ECO:0007669"/>
    <property type="project" value="UniProtKB-ARBA"/>
</dbReference>
<dbReference type="InterPro" id="IPR050426">
    <property type="entry name" value="Glycosyltransferase_28"/>
</dbReference>
<sequence length="396" mass="41678">MRVLLSTIGSRGEVQPMLALGLELERLGARARLCAPPDFRELIAGFGLEFVPVGPRVSQAGRGTPPTPEQRRAMIAGTVTDQFEAVGAAVADCAVLVGCGALQIAAHSIADAHGIPYIYVAYAANTLPSQHLPPPPLGPGVDATADNATQWKQDADRWNALWAGPLNARRAADGLPPVADVRDHIFTERPWLAADPTLGPWPEPGGGDVWQPGAWMLREPAPLDATLEDFLAAGEPPVNFGFGSMHMATETGRAALDAARALGRRSILLRGWSGLTVPEDAPDCLTIGDVDHQALFPRVAAVVHHGGAGTTTAVARAGVPQVVVPQRFDQFYWADRVSALGIGFAHAPGEVTAASLKTALTRVLTPETAARARELAPAIRTDGATRAAERIIALAR</sequence>
<evidence type="ECO:0000313" key="3">
    <source>
        <dbReference type="EMBL" id="AYF76267.1"/>
    </source>
</evidence>
<keyword evidence="4" id="KW-1185">Reference proteome</keyword>
<dbReference type="Pfam" id="PF03033">
    <property type="entry name" value="Glyco_transf_28"/>
    <property type="match status" value="1"/>
</dbReference>
<accession>A0A386ZFP8</accession>
<dbReference type="GO" id="GO:0016758">
    <property type="term" value="F:hexosyltransferase activity"/>
    <property type="evidence" value="ECO:0007669"/>
    <property type="project" value="InterPro"/>
</dbReference>
<feature type="domain" description="Glycosyltransferase family 28 N-terminal" evidence="1">
    <location>
        <begin position="3"/>
        <end position="71"/>
    </location>
</feature>
<dbReference type="Proteomes" id="UP000267164">
    <property type="component" value="Chromosome"/>
</dbReference>
<dbReference type="InterPro" id="IPR004276">
    <property type="entry name" value="GlycoTrans_28_N"/>
</dbReference>
<dbReference type="KEGG" id="nyu:D7D52_23310"/>
<evidence type="ECO:0000259" key="1">
    <source>
        <dbReference type="Pfam" id="PF03033"/>
    </source>
</evidence>
<dbReference type="InterPro" id="IPR010610">
    <property type="entry name" value="EryCIII-like_C"/>
</dbReference>
<dbReference type="Gene3D" id="3.40.50.2000">
    <property type="entry name" value="Glycogen Phosphorylase B"/>
    <property type="match status" value="2"/>
</dbReference>
<dbReference type="OrthoDB" id="3253247at2"/>
<dbReference type="FunFam" id="3.40.50.2000:FF:000009">
    <property type="entry name" value="Sterol 3-beta-glucosyltransferase UGT80A2"/>
    <property type="match status" value="1"/>
</dbReference>
<dbReference type="Pfam" id="PF06722">
    <property type="entry name" value="EryCIII-like_C"/>
    <property type="match status" value="1"/>
</dbReference>
<dbReference type="GO" id="GO:0005975">
    <property type="term" value="P:carbohydrate metabolic process"/>
    <property type="evidence" value="ECO:0007669"/>
    <property type="project" value="InterPro"/>
</dbReference>
<protein>
    <submittedName>
        <fullName evidence="3">Glycosyltransferase</fullName>
    </submittedName>
</protein>
<evidence type="ECO:0000259" key="2">
    <source>
        <dbReference type="Pfam" id="PF06722"/>
    </source>
</evidence>
<dbReference type="GO" id="GO:0008194">
    <property type="term" value="F:UDP-glycosyltransferase activity"/>
    <property type="evidence" value="ECO:0007669"/>
    <property type="project" value="InterPro"/>
</dbReference>
<gene>
    <name evidence="3" type="ORF">D7D52_23310</name>
</gene>
<dbReference type="SUPFAM" id="SSF53756">
    <property type="entry name" value="UDP-Glycosyltransferase/glycogen phosphorylase"/>
    <property type="match status" value="1"/>
</dbReference>
<name>A0A386ZFP8_9NOCA</name>
<reference evidence="3 4" key="1">
    <citation type="submission" date="2018-09" db="EMBL/GenBank/DDBJ databases">
        <title>Nocardia yunnanensis sp. nov., an actinomycete isolated from a soil sample.</title>
        <authorList>
            <person name="Zhang J."/>
        </authorList>
    </citation>
    <scope>NUCLEOTIDE SEQUENCE [LARGE SCALE GENOMIC DNA]</scope>
    <source>
        <strain evidence="3 4">CFHS0054</strain>
    </source>
</reference>
<dbReference type="PANTHER" id="PTHR48050:SF13">
    <property type="entry name" value="STEROL 3-BETA-GLUCOSYLTRANSFERASE UGT80A2"/>
    <property type="match status" value="1"/>
</dbReference>
<dbReference type="EMBL" id="CP032568">
    <property type="protein sequence ID" value="AYF76267.1"/>
    <property type="molecule type" value="Genomic_DNA"/>
</dbReference>
<dbReference type="CDD" id="cd03784">
    <property type="entry name" value="GT1_Gtf-like"/>
    <property type="match status" value="1"/>
</dbReference>
<feature type="domain" description="Erythromycin biosynthesis protein CIII-like C-terminal" evidence="2">
    <location>
        <begin position="287"/>
        <end position="369"/>
    </location>
</feature>